<dbReference type="PDB" id="3S5R">
    <property type="method" value="X-ray"/>
    <property type="resolution" value="2.60 A"/>
    <property type="chains" value="A/B=1-215"/>
</dbReference>
<dbReference type="PANTHER" id="PTHR43479">
    <property type="entry name" value="ACREF/ENVCD OPERON REPRESSOR-RELATED"/>
    <property type="match status" value="1"/>
</dbReference>
<evidence type="ECO:0000313" key="5">
    <source>
        <dbReference type="Proteomes" id="UP000001933"/>
    </source>
</evidence>
<dbReference type="FunCoup" id="Q2LS68">
    <property type="interactions" value="125"/>
</dbReference>
<dbReference type="KEGG" id="sat:SYN_02108"/>
<evidence type="ECO:0007829" key="6">
    <source>
        <dbReference type="PDB" id="3S5R"/>
    </source>
</evidence>
<dbReference type="InterPro" id="IPR036271">
    <property type="entry name" value="Tet_transcr_reg_TetR-rel_C_sf"/>
</dbReference>
<dbReference type="Gene3D" id="1.10.357.10">
    <property type="entry name" value="Tetracycline Repressor, domain 2"/>
    <property type="match status" value="1"/>
</dbReference>
<sequence length="215" mass="23831">MQATMTDKNTRELLLDAATTLFAEQGIAATTMAEIAASVGVNPAMIHYYFKTRDSLLDTIIEERIGRIIDMIWEPVTGEEDDPLIMVRDLVNRIVNTCETMLWLPSLWIREIVNEGGALREKMLNNIPIDKMNKFSAKIAEGQKQGVINSGIDSRLLIGSIIGLTMLPLATAKLRDQIPTMKGLSSEDIVCHVTALLFTGLTNPSNSDDIKKQRT</sequence>
<dbReference type="PROSITE" id="PS50977">
    <property type="entry name" value="HTH_TETR_2"/>
    <property type="match status" value="1"/>
</dbReference>
<dbReference type="EMBL" id="CP000252">
    <property type="protein sequence ID" value="ABC76930.1"/>
    <property type="molecule type" value="Genomic_DNA"/>
</dbReference>
<accession>Q2LS68</accession>
<gene>
    <name evidence="4" type="ORF">SYN_02108</name>
</gene>
<dbReference type="PRINTS" id="PR00455">
    <property type="entry name" value="HTHTETR"/>
</dbReference>
<dbReference type="AlphaFoldDB" id="Q2LS68"/>
<dbReference type="DNASU" id="3884726"/>
<proteinExistence type="evidence at protein level"/>
<dbReference type="InterPro" id="IPR009057">
    <property type="entry name" value="Homeodomain-like_sf"/>
</dbReference>
<evidence type="ECO:0000256" key="2">
    <source>
        <dbReference type="PROSITE-ProRule" id="PRU00335"/>
    </source>
</evidence>
<dbReference type="GO" id="GO:0003677">
    <property type="term" value="F:DNA binding"/>
    <property type="evidence" value="ECO:0007669"/>
    <property type="project" value="UniProtKB-UniRule"/>
</dbReference>
<evidence type="ECO:0000256" key="1">
    <source>
        <dbReference type="ARBA" id="ARBA00023125"/>
    </source>
</evidence>
<keyword evidence="5" id="KW-1185">Reference proteome</keyword>
<dbReference type="PANTHER" id="PTHR43479:SF11">
    <property type="entry name" value="ACREF_ENVCD OPERON REPRESSOR-RELATED"/>
    <property type="match status" value="1"/>
</dbReference>
<dbReference type="EvolutionaryTrace" id="Q2LS68"/>
<dbReference type="Pfam" id="PF00440">
    <property type="entry name" value="TetR_N"/>
    <property type="match status" value="1"/>
</dbReference>
<dbReference type="InterPro" id="IPR001647">
    <property type="entry name" value="HTH_TetR"/>
</dbReference>
<dbReference type="SUPFAM" id="SSF46689">
    <property type="entry name" value="Homeodomain-like"/>
    <property type="match status" value="1"/>
</dbReference>
<dbReference type="HOGENOM" id="CLU_069356_1_1_7"/>
<evidence type="ECO:0000313" key="4">
    <source>
        <dbReference type="EMBL" id="ABC76930.1"/>
    </source>
</evidence>
<reference evidence="4 5" key="1">
    <citation type="journal article" date="2007" name="Proc. Natl. Acad. Sci. U.S.A.">
        <title>The genome of Syntrophus aciditrophicus: life at the thermodynamic limit of microbial growth.</title>
        <authorList>
            <person name="McInerney M.J."/>
            <person name="Rohlin L."/>
            <person name="Mouttaki H."/>
            <person name="Kim U."/>
            <person name="Krupp R.S."/>
            <person name="Rios-Hernandez L."/>
            <person name="Sieber J."/>
            <person name="Struchtemeyer C.G."/>
            <person name="Bhattacharyya A."/>
            <person name="Campbell J.W."/>
            <person name="Gunsalus R.P."/>
        </authorList>
    </citation>
    <scope>NUCLEOTIDE SEQUENCE [LARGE SCALE GENOMIC DNA]</scope>
    <source>
        <strain evidence="4 5">SB</strain>
    </source>
</reference>
<dbReference type="SUPFAM" id="SSF48498">
    <property type="entry name" value="Tetracyclin repressor-like, C-terminal domain"/>
    <property type="match status" value="1"/>
</dbReference>
<dbReference type="PDBsum" id="3S5R"/>
<organism evidence="4 5">
    <name type="scientific">Syntrophus aciditrophicus (strain SB)</name>
    <dbReference type="NCBI Taxonomy" id="56780"/>
    <lineage>
        <taxon>Bacteria</taxon>
        <taxon>Pseudomonadati</taxon>
        <taxon>Thermodesulfobacteriota</taxon>
        <taxon>Syntrophia</taxon>
        <taxon>Syntrophales</taxon>
        <taxon>Syntrophaceae</taxon>
        <taxon>Syntrophus</taxon>
    </lineage>
</organism>
<dbReference type="InParanoid" id="Q2LS68"/>
<name>Q2LS68_SYNAS</name>
<feature type="domain" description="HTH tetR-type" evidence="3">
    <location>
        <begin position="8"/>
        <end position="68"/>
    </location>
</feature>
<reference evidence="6" key="2">
    <citation type="submission" date="2011-05" db="PDB data bank">
        <title>Crystal structure of a Putative transcriptional regulator of the TetR family (SYN_02108) from Syntrophus aciditrophicus SB at 2.60 A resolution.</title>
        <authorList>
            <consortium name="Joint Center for Structural Genomics (JCSG)"/>
        </authorList>
    </citation>
    <scope>X-RAY CRYSTALLOGRAPHY (2.60 ANGSTROMS)</scope>
</reference>
<evidence type="ECO:0000259" key="3">
    <source>
        <dbReference type="PROSITE" id="PS50977"/>
    </source>
</evidence>
<keyword evidence="1 2" id="KW-0238">DNA-binding</keyword>
<feature type="DNA-binding region" description="H-T-H motif" evidence="2">
    <location>
        <begin position="31"/>
        <end position="50"/>
    </location>
</feature>
<dbReference type="SMR" id="Q2LS68"/>
<dbReference type="eggNOG" id="COG1309">
    <property type="taxonomic scope" value="Bacteria"/>
</dbReference>
<keyword evidence="6" id="KW-0002">3D-structure</keyword>
<dbReference type="InterPro" id="IPR050624">
    <property type="entry name" value="HTH-type_Tx_Regulator"/>
</dbReference>
<dbReference type="Proteomes" id="UP000001933">
    <property type="component" value="Chromosome"/>
</dbReference>
<protein>
    <submittedName>
        <fullName evidence="4">Transcriptional regulator TetR family</fullName>
    </submittedName>
</protein>
<dbReference type="STRING" id="56780.SYN_02108"/>